<gene>
    <name evidence="3" type="ORF">SAMN05421806_101450</name>
</gene>
<name>A0A1G8TTW5_9ACTN</name>
<keyword evidence="4" id="KW-1185">Reference proteome</keyword>
<evidence type="ECO:0000259" key="2">
    <source>
        <dbReference type="Pfam" id="PF10099"/>
    </source>
</evidence>
<feature type="region of interest" description="Disordered" evidence="1">
    <location>
        <begin position="243"/>
        <end position="265"/>
    </location>
</feature>
<protein>
    <submittedName>
        <fullName evidence="3">Anti-sigma-K factor RskA</fullName>
    </submittedName>
</protein>
<accession>A0A1G8TTW5</accession>
<evidence type="ECO:0000313" key="3">
    <source>
        <dbReference type="EMBL" id="SDJ44877.1"/>
    </source>
</evidence>
<dbReference type="Proteomes" id="UP000199155">
    <property type="component" value="Unassembled WGS sequence"/>
</dbReference>
<sequence>MEHPDPADLADLALGHPVPRSLRAHVAGCALCRDEVAALYGVAEAARAASAEDRLTPPPDAVWRAIAAELAAGSPGQGSGGEPGADAASAYATDRPGPEMPPVRGDRRGGRAPVPPPRRTKAALLLAAGCLAVGAALGSGATWWHLDDPAVVAVRPGRESPLAPLAVADARGTARLDSTPGGGRTLRIDVSGLPRSQGYFEVWLMDSSHQKLIAVGVLGPEGSTTLPLPPGVDLADYPVIDVSDQPYDGDPAHSGRSVVRGPLRS</sequence>
<dbReference type="GO" id="GO:0005886">
    <property type="term" value="C:plasma membrane"/>
    <property type="evidence" value="ECO:0007669"/>
    <property type="project" value="InterPro"/>
</dbReference>
<proteinExistence type="predicted"/>
<reference evidence="3 4" key="1">
    <citation type="submission" date="2016-10" db="EMBL/GenBank/DDBJ databases">
        <authorList>
            <person name="de Groot N.N."/>
        </authorList>
    </citation>
    <scope>NUCLEOTIDE SEQUENCE [LARGE SCALE GENOMIC DNA]</scope>
    <source>
        <strain evidence="3 4">CGMCC 4.5727</strain>
    </source>
</reference>
<dbReference type="STRING" id="417292.SAMN05421806_101450"/>
<dbReference type="OrthoDB" id="4328740at2"/>
<feature type="region of interest" description="Disordered" evidence="1">
    <location>
        <begin position="73"/>
        <end position="116"/>
    </location>
</feature>
<dbReference type="AlphaFoldDB" id="A0A1G8TTW5"/>
<dbReference type="RefSeq" id="WP_093606917.1">
    <property type="nucleotide sequence ID" value="NZ_FNFF01000001.1"/>
</dbReference>
<evidence type="ECO:0000313" key="4">
    <source>
        <dbReference type="Proteomes" id="UP000199155"/>
    </source>
</evidence>
<dbReference type="EMBL" id="FNFF01000001">
    <property type="protein sequence ID" value="SDJ44877.1"/>
    <property type="molecule type" value="Genomic_DNA"/>
</dbReference>
<dbReference type="InterPro" id="IPR018764">
    <property type="entry name" value="RskA_C"/>
</dbReference>
<feature type="domain" description="Anti-sigma K factor RskA C-terminal" evidence="2">
    <location>
        <begin position="126"/>
        <end position="255"/>
    </location>
</feature>
<dbReference type="Pfam" id="PF10099">
    <property type="entry name" value="RskA_C"/>
    <property type="match status" value="1"/>
</dbReference>
<organism evidence="3 4">
    <name type="scientific">Streptomyces indicus</name>
    <dbReference type="NCBI Taxonomy" id="417292"/>
    <lineage>
        <taxon>Bacteria</taxon>
        <taxon>Bacillati</taxon>
        <taxon>Actinomycetota</taxon>
        <taxon>Actinomycetes</taxon>
        <taxon>Kitasatosporales</taxon>
        <taxon>Streptomycetaceae</taxon>
        <taxon>Streptomyces</taxon>
    </lineage>
</organism>
<evidence type="ECO:0000256" key="1">
    <source>
        <dbReference type="SAM" id="MobiDB-lite"/>
    </source>
</evidence>